<evidence type="ECO:0000313" key="1">
    <source>
        <dbReference type="Proteomes" id="UP000790787"/>
    </source>
</evidence>
<gene>
    <name evidence="2" type="primary">LOC142175772</name>
</gene>
<organism evidence="1 2">
    <name type="scientific">Nicotiana tabacum</name>
    <name type="common">Common tobacco</name>
    <dbReference type="NCBI Taxonomy" id="4097"/>
    <lineage>
        <taxon>Eukaryota</taxon>
        <taxon>Viridiplantae</taxon>
        <taxon>Streptophyta</taxon>
        <taxon>Embryophyta</taxon>
        <taxon>Tracheophyta</taxon>
        <taxon>Spermatophyta</taxon>
        <taxon>Magnoliopsida</taxon>
        <taxon>eudicotyledons</taxon>
        <taxon>Gunneridae</taxon>
        <taxon>Pentapetalae</taxon>
        <taxon>asterids</taxon>
        <taxon>lamiids</taxon>
        <taxon>Solanales</taxon>
        <taxon>Solanaceae</taxon>
        <taxon>Nicotianoideae</taxon>
        <taxon>Nicotianeae</taxon>
        <taxon>Nicotiana</taxon>
    </lineage>
</organism>
<reference evidence="1" key="1">
    <citation type="journal article" date="2014" name="Nat. Commun.">
        <title>The tobacco genome sequence and its comparison with those of tomato and potato.</title>
        <authorList>
            <person name="Sierro N."/>
            <person name="Battey J.N."/>
            <person name="Ouadi S."/>
            <person name="Bakaher N."/>
            <person name="Bovet L."/>
            <person name="Willig A."/>
            <person name="Goepfert S."/>
            <person name="Peitsch M.C."/>
            <person name="Ivanov N.V."/>
        </authorList>
    </citation>
    <scope>NUCLEOTIDE SEQUENCE [LARGE SCALE GENOMIC DNA]</scope>
</reference>
<proteinExistence type="predicted"/>
<name>A0AC58TNR3_TOBAC</name>
<accession>A0AC58TNR3</accession>
<dbReference type="RefSeq" id="XP_075098864.1">
    <property type="nucleotide sequence ID" value="XM_075242763.1"/>
</dbReference>
<evidence type="ECO:0000313" key="2">
    <source>
        <dbReference type="RefSeq" id="XP_075098864.1"/>
    </source>
</evidence>
<reference evidence="2" key="2">
    <citation type="submission" date="2025-08" db="UniProtKB">
        <authorList>
            <consortium name="RefSeq"/>
        </authorList>
    </citation>
    <scope>IDENTIFICATION</scope>
    <source>
        <tissue evidence="2">Leaf</tissue>
    </source>
</reference>
<protein>
    <submittedName>
        <fullName evidence="2">Secreted RxLR effector protein 161-like</fullName>
    </submittedName>
</protein>
<dbReference type="Proteomes" id="UP000790787">
    <property type="component" value="Chromosome 3"/>
</dbReference>
<keyword evidence="1" id="KW-1185">Reference proteome</keyword>
<sequence>MYAMVCTRPDICQAVSLVSRYQTNPGLAHWQEVKRIMRYLKGTVDYALCYQCGKDLRLVGYSDADHGGDLDERKSTSGYVFLLSDGDISWSSKKQSCVSLSTMEAEYVALASATQEVIWLKRFLEHLLDIAKNTEPVLVYCDSEATISSTKDPKFHCKTKHIDIKYNYVRDMVRRKVVNVKYVSTKDMLADPLTKPLSRDAFVRHTRSQGLRRL</sequence>